<feature type="transmembrane region" description="Helical" evidence="6">
    <location>
        <begin position="450"/>
        <end position="472"/>
    </location>
</feature>
<dbReference type="InterPro" id="IPR011701">
    <property type="entry name" value="MFS"/>
</dbReference>
<feature type="transmembrane region" description="Helical" evidence="6">
    <location>
        <begin position="103"/>
        <end position="121"/>
    </location>
</feature>
<accession>A0AAW0BJT7</accession>
<dbReference type="InterPro" id="IPR036259">
    <property type="entry name" value="MFS_trans_sf"/>
</dbReference>
<feature type="transmembrane region" description="Helical" evidence="6">
    <location>
        <begin position="226"/>
        <end position="247"/>
    </location>
</feature>
<feature type="transmembrane region" description="Helical" evidence="6">
    <location>
        <begin position="351"/>
        <end position="374"/>
    </location>
</feature>
<sequence>MSVDAHRRASHEIDELEEKEKDVELGTAMDEPESLAAAQPEVVVEQNEGVNRIEALYLVFSKGWKLWILYGSITLISSAYALSTSTTYTFEAYAASSFESHPLIGAIAVAVAITAAVVLPVYAKIADITSRPLVLSLSILFYAIGYIVVAASKTIGALAGGEVIYTIGNGGINIIMTILIADLTSLQWRGFVQGLYGVPFVITTFVAGKIADGISANTVDGWRWGYGMFVIIFPVSMAPALVVLFWGDRKAKRLQALATQQLPTPTTSQTPVGFNLAALTHYWHHVDAFGLILLATGFALLLLPLTLYSSVKSGWRNPSLIAMFVVGGVLFVAYCAWELKWARHPMMPVRVLNKTFLCCVAIDFLWFLSSTMTLTYFSSYVYVVKDWSLDNYTYFNNISNLGLSIFGFVGGIIQRMTHRSKALQMFGLCIRLIGQGLVLLAANGNKSDVVLVWGQILCALGGAFSGIAAQVASQASVPHQELAIAISLFLLWTTLGGAIGSAVAAAIWNAKLPANLDKYLGDQLNSTEIEEIFGSILVAREAEPRDLVIKAYDDTAFQLFLPSLVLSVLPLVAGLLTTDFYLGTQHNAIEDKEVRLREKEETVDAVTDKEKSMG</sequence>
<feature type="transmembrane region" description="Helical" evidence="6">
    <location>
        <begin position="195"/>
        <end position="214"/>
    </location>
</feature>
<feature type="domain" description="Major facilitator superfamily (MFS) profile" evidence="7">
    <location>
        <begin position="51"/>
        <end position="585"/>
    </location>
</feature>
<protein>
    <submittedName>
        <fullName evidence="8">Major facilitator superfamily domain-containing protein</fullName>
    </submittedName>
</protein>
<dbReference type="EMBL" id="JAWWNJ010000032">
    <property type="protein sequence ID" value="KAK7026388.1"/>
    <property type="molecule type" value="Genomic_DNA"/>
</dbReference>
<feature type="transmembrane region" description="Helical" evidence="6">
    <location>
        <begin position="163"/>
        <end position="183"/>
    </location>
</feature>
<evidence type="ECO:0000256" key="2">
    <source>
        <dbReference type="ARBA" id="ARBA00022692"/>
    </source>
</evidence>
<dbReference type="Gene3D" id="1.20.1250.20">
    <property type="entry name" value="MFS general substrate transporter like domains"/>
    <property type="match status" value="2"/>
</dbReference>
<evidence type="ECO:0000256" key="3">
    <source>
        <dbReference type="ARBA" id="ARBA00022989"/>
    </source>
</evidence>
<evidence type="ECO:0000256" key="5">
    <source>
        <dbReference type="SAM" id="MobiDB-lite"/>
    </source>
</evidence>
<feature type="transmembrane region" description="Helical" evidence="6">
    <location>
        <begin position="288"/>
        <end position="308"/>
    </location>
</feature>
<keyword evidence="4 6" id="KW-0472">Membrane</keyword>
<name>A0AAW0BJT7_9AGAR</name>
<evidence type="ECO:0000256" key="6">
    <source>
        <dbReference type="SAM" id="Phobius"/>
    </source>
</evidence>
<dbReference type="InterPro" id="IPR020846">
    <property type="entry name" value="MFS_dom"/>
</dbReference>
<organism evidence="8 9">
    <name type="scientific">Favolaschia claudopus</name>
    <dbReference type="NCBI Taxonomy" id="2862362"/>
    <lineage>
        <taxon>Eukaryota</taxon>
        <taxon>Fungi</taxon>
        <taxon>Dikarya</taxon>
        <taxon>Basidiomycota</taxon>
        <taxon>Agaricomycotina</taxon>
        <taxon>Agaricomycetes</taxon>
        <taxon>Agaricomycetidae</taxon>
        <taxon>Agaricales</taxon>
        <taxon>Marasmiineae</taxon>
        <taxon>Mycenaceae</taxon>
        <taxon>Favolaschia</taxon>
    </lineage>
</organism>
<evidence type="ECO:0000256" key="4">
    <source>
        <dbReference type="ARBA" id="ARBA00023136"/>
    </source>
</evidence>
<reference evidence="8 9" key="1">
    <citation type="journal article" date="2024" name="J Genomics">
        <title>Draft genome sequencing and assembly of Favolaschia claudopus CIRM-BRFM 2984 isolated from oak limbs.</title>
        <authorList>
            <person name="Navarro D."/>
            <person name="Drula E."/>
            <person name="Chaduli D."/>
            <person name="Cazenave R."/>
            <person name="Ahrendt S."/>
            <person name="Wang J."/>
            <person name="Lipzen A."/>
            <person name="Daum C."/>
            <person name="Barry K."/>
            <person name="Grigoriev I.V."/>
            <person name="Favel A."/>
            <person name="Rosso M.N."/>
            <person name="Martin F."/>
        </authorList>
    </citation>
    <scope>NUCLEOTIDE SEQUENCE [LARGE SCALE GENOMIC DNA]</scope>
    <source>
        <strain evidence="8 9">CIRM-BRFM 2984</strain>
    </source>
</reference>
<evidence type="ECO:0000259" key="7">
    <source>
        <dbReference type="PROSITE" id="PS50850"/>
    </source>
</evidence>
<comment type="subcellular location">
    <subcellularLocation>
        <location evidence="1">Membrane</location>
        <topology evidence="1">Multi-pass membrane protein</topology>
    </subcellularLocation>
</comment>
<dbReference type="Pfam" id="PF07690">
    <property type="entry name" value="MFS_1"/>
    <property type="match status" value="1"/>
</dbReference>
<feature type="transmembrane region" description="Helical" evidence="6">
    <location>
        <begin position="66"/>
        <end position="83"/>
    </location>
</feature>
<dbReference type="GO" id="GO:0022857">
    <property type="term" value="F:transmembrane transporter activity"/>
    <property type="evidence" value="ECO:0007669"/>
    <property type="project" value="InterPro"/>
</dbReference>
<feature type="transmembrane region" description="Helical" evidence="6">
    <location>
        <begin position="133"/>
        <end position="151"/>
    </location>
</feature>
<feature type="transmembrane region" description="Helical" evidence="6">
    <location>
        <begin position="320"/>
        <end position="339"/>
    </location>
</feature>
<evidence type="ECO:0000313" key="8">
    <source>
        <dbReference type="EMBL" id="KAK7026388.1"/>
    </source>
</evidence>
<dbReference type="SUPFAM" id="SSF103473">
    <property type="entry name" value="MFS general substrate transporter"/>
    <property type="match status" value="1"/>
</dbReference>
<gene>
    <name evidence="8" type="ORF">R3P38DRAFT_2949545</name>
</gene>
<feature type="transmembrane region" description="Helical" evidence="6">
    <location>
        <begin position="484"/>
        <end position="508"/>
    </location>
</feature>
<feature type="transmembrane region" description="Helical" evidence="6">
    <location>
        <begin position="394"/>
        <end position="413"/>
    </location>
</feature>
<feature type="transmembrane region" description="Helical" evidence="6">
    <location>
        <begin position="559"/>
        <end position="582"/>
    </location>
</feature>
<dbReference type="PANTHER" id="PTHR23501:SF58">
    <property type="entry name" value="LOW AFFINITY HEME TRANSPORTER STR3"/>
    <property type="match status" value="1"/>
</dbReference>
<keyword evidence="3 6" id="KW-1133">Transmembrane helix</keyword>
<keyword evidence="9" id="KW-1185">Reference proteome</keyword>
<evidence type="ECO:0000313" key="9">
    <source>
        <dbReference type="Proteomes" id="UP001362999"/>
    </source>
</evidence>
<dbReference type="GO" id="GO:0005886">
    <property type="term" value="C:plasma membrane"/>
    <property type="evidence" value="ECO:0007669"/>
    <property type="project" value="TreeGrafter"/>
</dbReference>
<dbReference type="AlphaFoldDB" id="A0AAW0BJT7"/>
<dbReference type="PANTHER" id="PTHR23501">
    <property type="entry name" value="MAJOR FACILITATOR SUPERFAMILY"/>
    <property type="match status" value="1"/>
</dbReference>
<dbReference type="Proteomes" id="UP001362999">
    <property type="component" value="Unassembled WGS sequence"/>
</dbReference>
<feature type="region of interest" description="Disordered" evidence="5">
    <location>
        <begin position="1"/>
        <end position="24"/>
    </location>
</feature>
<keyword evidence="2 6" id="KW-0812">Transmembrane</keyword>
<evidence type="ECO:0000256" key="1">
    <source>
        <dbReference type="ARBA" id="ARBA00004141"/>
    </source>
</evidence>
<dbReference type="PROSITE" id="PS50850">
    <property type="entry name" value="MFS"/>
    <property type="match status" value="1"/>
</dbReference>
<comment type="caution">
    <text evidence="8">The sequence shown here is derived from an EMBL/GenBank/DDBJ whole genome shotgun (WGS) entry which is preliminary data.</text>
</comment>
<proteinExistence type="predicted"/>